<evidence type="ECO:0000313" key="4">
    <source>
        <dbReference type="EMBL" id="JAP70437.1"/>
    </source>
</evidence>
<proteinExistence type="evidence at transcript level"/>
<reference evidence="4" key="1">
    <citation type="submission" date="2016-02" db="EMBL/GenBank/DDBJ databases">
        <title>RNAseq analyses of the midgut from blood- or serum-fed Ixodes ricinus ticks.</title>
        <authorList>
            <person name="Perner J."/>
            <person name="Provaznik J."/>
            <person name="Schrenkova J."/>
            <person name="Urbanova V."/>
            <person name="Ribeiro J.M."/>
            <person name="Kopacek P."/>
        </authorList>
    </citation>
    <scope>NUCLEOTIDE SEQUENCE</scope>
    <source>
        <tissue evidence="4">Gut</tissue>
    </source>
</reference>
<name>A0A131XUU7_IXORI</name>
<dbReference type="InterPro" id="IPR040308">
    <property type="entry name" value="HAPR1"/>
</dbReference>
<feature type="region of interest" description="Disordered" evidence="3">
    <location>
        <begin position="265"/>
        <end position="292"/>
    </location>
</feature>
<accession>A0A131XUU7</accession>
<dbReference type="PANTHER" id="PTHR31624">
    <property type="entry name" value="UPF0472 PROTEIN C16ORF72"/>
    <property type="match status" value="1"/>
</dbReference>
<dbReference type="EMBL" id="GEGO01006134">
    <property type="protein sequence ID" value="JAR89270.1"/>
    <property type="molecule type" value="Transcribed_RNA"/>
</dbReference>
<dbReference type="PANTHER" id="PTHR31624:SF4">
    <property type="entry name" value="CHROMOSOME 16 OPEN READING FRAME 72"/>
    <property type="match status" value="1"/>
</dbReference>
<dbReference type="AlphaFoldDB" id="A0A131XUU7"/>
<dbReference type="InterPro" id="IPR029196">
    <property type="entry name" value="HAPSTR1-like"/>
</dbReference>
<protein>
    <submittedName>
        <fullName evidence="5">Putative conserved proteinconserved protein</fullName>
    </submittedName>
</protein>
<dbReference type="GO" id="GO:0005634">
    <property type="term" value="C:nucleus"/>
    <property type="evidence" value="ECO:0007669"/>
    <property type="project" value="UniProtKB-SubCell"/>
</dbReference>
<dbReference type="EMBL" id="GEFM01005359">
    <property type="protein sequence ID" value="JAP70437.1"/>
    <property type="molecule type" value="mRNA"/>
</dbReference>
<keyword evidence="2" id="KW-0539">Nucleus</keyword>
<feature type="non-terminal residue" evidence="4">
    <location>
        <position position="1"/>
    </location>
</feature>
<organism evidence="4">
    <name type="scientific">Ixodes ricinus</name>
    <name type="common">Common tick</name>
    <name type="synonym">Acarus ricinus</name>
    <dbReference type="NCBI Taxonomy" id="34613"/>
    <lineage>
        <taxon>Eukaryota</taxon>
        <taxon>Metazoa</taxon>
        <taxon>Ecdysozoa</taxon>
        <taxon>Arthropoda</taxon>
        <taxon>Chelicerata</taxon>
        <taxon>Arachnida</taxon>
        <taxon>Acari</taxon>
        <taxon>Parasitiformes</taxon>
        <taxon>Ixodida</taxon>
        <taxon>Ixodoidea</taxon>
        <taxon>Ixodidae</taxon>
        <taxon>Ixodinae</taxon>
        <taxon>Ixodes</taxon>
    </lineage>
</organism>
<evidence type="ECO:0000256" key="2">
    <source>
        <dbReference type="ARBA" id="ARBA00023242"/>
    </source>
</evidence>
<comment type="subcellular location">
    <subcellularLocation>
        <location evidence="1">Nucleus</location>
    </subcellularLocation>
</comment>
<sequence length="292" mass="31605">LFKMTERSEELDSWITNWERQCIEEVESSPDLESQIQNEKDTSSQKLWLLFQNSATCVAQLYKDRQHGVSLWVPFQNAAASVTNLYKECMEAEKRVSELGFQCGYQRRTRDLLAWAKKRKRHIRREDLVAFLCGKGSAHQGSGHAHPYHHHHHWGSPRQRLALEGVAPLRGQASRLGGGAVGAGALGGGAGGGGAMGGVPPSPDAEDVDLDTFREALAISSALGSSRSHSSAIGGVSPPGYRCGAPTAASLSNFIAEEFARHVESRKRGASGGTSPGDVVMDSPTHKRPRLL</sequence>
<dbReference type="Pfam" id="PF15251">
    <property type="entry name" value="TAPR1-like"/>
    <property type="match status" value="1"/>
</dbReference>
<evidence type="ECO:0000313" key="5">
    <source>
        <dbReference type="EMBL" id="JAR89270.1"/>
    </source>
</evidence>
<evidence type="ECO:0000256" key="3">
    <source>
        <dbReference type="SAM" id="MobiDB-lite"/>
    </source>
</evidence>
<reference evidence="5" key="2">
    <citation type="journal article" date="2018" name="PLoS Negl. Trop. Dis.">
        <title>Sialome diversity of ticks revealed by RNAseq of single tick salivary glands.</title>
        <authorList>
            <person name="Perner J."/>
            <person name="Kropackova S."/>
            <person name="Kopacek P."/>
            <person name="Ribeiro J.M."/>
        </authorList>
    </citation>
    <scope>NUCLEOTIDE SEQUENCE</scope>
    <source>
        <strain evidence="5">Siblings of single egg batch collected in Ceske Budejovice</strain>
        <tissue evidence="5">Salivary glands</tissue>
    </source>
</reference>
<evidence type="ECO:0000256" key="1">
    <source>
        <dbReference type="ARBA" id="ARBA00004123"/>
    </source>
</evidence>